<keyword evidence="12" id="KW-1133">Transmembrane helix</keyword>
<dbReference type="GO" id="GO:0005789">
    <property type="term" value="C:endoplasmic reticulum membrane"/>
    <property type="evidence" value="ECO:0007669"/>
    <property type="project" value="UniProtKB-SubCell"/>
</dbReference>
<organism evidence="18 19">
    <name type="scientific">Ovis aries</name>
    <name type="common">Sheep</name>
    <dbReference type="NCBI Taxonomy" id="9940"/>
    <lineage>
        <taxon>Eukaryota</taxon>
        <taxon>Metazoa</taxon>
        <taxon>Chordata</taxon>
        <taxon>Craniata</taxon>
        <taxon>Vertebrata</taxon>
        <taxon>Euteleostomi</taxon>
        <taxon>Mammalia</taxon>
        <taxon>Eutheria</taxon>
        <taxon>Laurasiatheria</taxon>
        <taxon>Artiodactyla</taxon>
        <taxon>Ruminantia</taxon>
        <taxon>Pecora</taxon>
        <taxon>Bovidae</taxon>
        <taxon>Caprinae</taxon>
        <taxon>Ovis</taxon>
    </lineage>
</organism>
<dbReference type="InterPro" id="IPR015421">
    <property type="entry name" value="PyrdxlP-dep_Trfase_major"/>
</dbReference>
<gene>
    <name evidence="18" type="ORF">JEQ12_018511</name>
</gene>
<evidence type="ECO:0000256" key="16">
    <source>
        <dbReference type="SAM" id="MobiDB-lite"/>
    </source>
</evidence>
<evidence type="ECO:0000256" key="14">
    <source>
        <dbReference type="ARBA" id="ARBA00023136"/>
    </source>
</evidence>
<dbReference type="AlphaFoldDB" id="A0A836A3V9"/>
<feature type="domain" description="AMOP" evidence="17">
    <location>
        <begin position="682"/>
        <end position="843"/>
    </location>
</feature>
<evidence type="ECO:0000259" key="17">
    <source>
        <dbReference type="PROSITE" id="PS50856"/>
    </source>
</evidence>
<dbReference type="InterPro" id="IPR001917">
    <property type="entry name" value="Aminotrans_II_pyridoxalP_BS"/>
</dbReference>
<dbReference type="GO" id="GO:0030170">
    <property type="term" value="F:pyridoxal phosphate binding"/>
    <property type="evidence" value="ECO:0007669"/>
    <property type="project" value="InterPro"/>
</dbReference>
<dbReference type="PROSITE" id="PS50856">
    <property type="entry name" value="AMOP"/>
    <property type="match status" value="1"/>
</dbReference>
<keyword evidence="9" id="KW-0256">Endoplasmic reticulum</keyword>
<evidence type="ECO:0000256" key="11">
    <source>
        <dbReference type="ARBA" id="ARBA00022919"/>
    </source>
</evidence>
<dbReference type="PANTHER" id="PTHR13693">
    <property type="entry name" value="CLASS II AMINOTRANSFERASE/8-AMINO-7-OXONONANOATE SYNTHASE"/>
    <property type="match status" value="1"/>
</dbReference>
<evidence type="ECO:0000256" key="4">
    <source>
        <dbReference type="ARBA" id="ARBA00004991"/>
    </source>
</evidence>
<keyword evidence="13" id="KW-0443">Lipid metabolism</keyword>
<dbReference type="GO" id="GO:0046513">
    <property type="term" value="P:ceramide biosynthetic process"/>
    <property type="evidence" value="ECO:0007669"/>
    <property type="project" value="TreeGrafter"/>
</dbReference>
<protein>
    <recommendedName>
        <fullName evidence="6">serine C-palmitoyltransferase</fullName>
        <ecNumber evidence="6">2.3.1.50</ecNumber>
    </recommendedName>
</protein>
<dbReference type="SMART" id="SM00723">
    <property type="entry name" value="AMOP"/>
    <property type="match status" value="1"/>
</dbReference>
<dbReference type="GO" id="GO:0004758">
    <property type="term" value="F:serine C-palmitoyltransferase activity"/>
    <property type="evidence" value="ECO:0007669"/>
    <property type="project" value="UniProtKB-EC"/>
</dbReference>
<dbReference type="SUPFAM" id="SSF53383">
    <property type="entry name" value="PLP-dependent transferases"/>
    <property type="match status" value="1"/>
</dbReference>
<comment type="cofactor">
    <cofactor evidence="1">
        <name>pyridoxal 5'-phosphate</name>
        <dbReference type="ChEBI" id="CHEBI:597326"/>
    </cofactor>
</comment>
<dbReference type="EC" id="2.3.1.50" evidence="6"/>
<dbReference type="GO" id="GO:0046512">
    <property type="term" value="P:sphingosine biosynthetic process"/>
    <property type="evidence" value="ECO:0007669"/>
    <property type="project" value="TreeGrafter"/>
</dbReference>
<dbReference type="FunFam" id="3.40.640.10:FF:000047">
    <property type="entry name" value="serine palmitoyltransferase 2 isoform X1"/>
    <property type="match status" value="1"/>
</dbReference>
<comment type="caution">
    <text evidence="18">The sequence shown here is derived from an EMBL/GenBank/DDBJ whole genome shotgun (WGS) entry which is preliminary data.</text>
</comment>
<dbReference type="FunFam" id="3.90.1150.10:FF:000004">
    <property type="entry name" value="2-amino-3-ketobutyrate coenzyme A ligase"/>
    <property type="match status" value="1"/>
</dbReference>
<dbReference type="Gene3D" id="3.40.640.10">
    <property type="entry name" value="Type I PLP-dependent aspartate aminotransferase-like (Major domain)"/>
    <property type="match status" value="1"/>
</dbReference>
<evidence type="ECO:0000256" key="8">
    <source>
        <dbReference type="ARBA" id="ARBA00022692"/>
    </source>
</evidence>
<dbReference type="GO" id="GO:0017059">
    <property type="term" value="C:serine palmitoyltransferase complex"/>
    <property type="evidence" value="ECO:0007669"/>
    <property type="project" value="TreeGrafter"/>
</dbReference>
<name>A0A836A3V9_SHEEP</name>
<feature type="compositionally biased region" description="Acidic residues" evidence="16">
    <location>
        <begin position="642"/>
        <end position="654"/>
    </location>
</feature>
<evidence type="ECO:0000256" key="12">
    <source>
        <dbReference type="ARBA" id="ARBA00022989"/>
    </source>
</evidence>
<comment type="similarity">
    <text evidence="5">Belongs to the class-II pyridoxal-phosphate-dependent aminotransferase family.</text>
</comment>
<dbReference type="EMBL" id="JAEMGP010000007">
    <property type="protein sequence ID" value="KAG5206938.1"/>
    <property type="molecule type" value="Genomic_DNA"/>
</dbReference>
<dbReference type="InterPro" id="IPR015424">
    <property type="entry name" value="PyrdxlP-dep_Trfase"/>
</dbReference>
<accession>A0A836A3V9</accession>
<evidence type="ECO:0000256" key="9">
    <source>
        <dbReference type="ARBA" id="ARBA00022824"/>
    </source>
</evidence>
<dbReference type="PROSITE" id="PS00599">
    <property type="entry name" value="AA_TRANSFER_CLASS_2"/>
    <property type="match status" value="1"/>
</dbReference>
<evidence type="ECO:0000256" key="2">
    <source>
        <dbReference type="ARBA" id="ARBA00004389"/>
    </source>
</evidence>
<sequence length="855" mass="94309">MRPDPGGCCCSRRPVRANSCVANGEVRNGYVRSSAAAAAASAGQVHHVTQNGGLYKRPFNEGFEETPMLVAVLTYVGYGVLTLFGYLRDFLRHWRIEKCHHATEREEQKDFVSLYQDFENFYTRNLYMRIRDNWNRPICSVPGARVDIMERQSHDYNWSFKYTGNVIKDVINMGSYNYLGFARNSGPCQEAAAKVLEEYGVGVCSTRQEIGNLDKHEELEKLVASFLGVEAAMAYGMGFATNSMNIPALVSKGCLILSDELNHASLVLGARLSGATIRVFKHNNMQSLEKLLKDAIVYGQPRTRRPWKKILILVEGIYSMEGSIVRLPEVIALKKKYKAYLYLDEAHSIGALGPTGRGVVDYFGLDPEDVDIMMGTFTKSFGASGGYIGGKKALIDYLRTHSHSAVYAASLSPPVAEQIITAMKCIMGQDGTTLGQECIQQLAENVRYFRRRLKSMGFIIYGNEDSPVVPLMLYMPAKIGAFGREMLKRNIGVVVVGFPATPIIESRARFCLSAAHTREMLDTALKEIGEVGDLLHLKYSRRRQDALTQDPEGCPLLLELQKLPGLANTDLSALNPSIQVTVEVVVDPQDELEMDLLAEPSNRWSEGAPRWLPAEELFWPLCWGYSEGEEERPHLKGRTSGEEQEEEEEDDPPEYSEGAKDKDPLGFPSERWQPLAHDAMDMLSPDVDSCEKWLNGKSDSLAKYLKPGAAGPAQLPMHVRVGGRVQCSEPAGLASGTQLPLEGCQRPARAPGRVPCTGPQPASACALCSTPAAQHCCCDVSSQLLTWGKGAGAPDLVSTDVSPELPFKVDTLPRISCKADCSRYHAVRPANNGQACADNPPEEEYLAQLQEAKEY</sequence>
<proteinExistence type="inferred from homology"/>
<keyword evidence="15" id="KW-0012">Acyltransferase</keyword>
<dbReference type="CDD" id="cd06454">
    <property type="entry name" value="KBL_like"/>
    <property type="match status" value="1"/>
</dbReference>
<comment type="pathway">
    <text evidence="4">Sphingolipid metabolism.</text>
</comment>
<dbReference type="InterPro" id="IPR005533">
    <property type="entry name" value="AMOP_dom"/>
</dbReference>
<evidence type="ECO:0000256" key="1">
    <source>
        <dbReference type="ARBA" id="ARBA00001933"/>
    </source>
</evidence>
<evidence type="ECO:0000256" key="5">
    <source>
        <dbReference type="ARBA" id="ARBA00008392"/>
    </source>
</evidence>
<dbReference type="Gene3D" id="3.90.1150.10">
    <property type="entry name" value="Aspartate Aminotransferase, domain 1"/>
    <property type="match status" value="1"/>
</dbReference>
<evidence type="ECO:0000256" key="15">
    <source>
        <dbReference type="ARBA" id="ARBA00023315"/>
    </source>
</evidence>
<evidence type="ECO:0000313" key="19">
    <source>
        <dbReference type="Proteomes" id="UP000664991"/>
    </source>
</evidence>
<keyword evidence="10" id="KW-0663">Pyridoxal phosphate</keyword>
<dbReference type="Pfam" id="PF00155">
    <property type="entry name" value="Aminotran_1_2"/>
    <property type="match status" value="1"/>
</dbReference>
<evidence type="ECO:0000256" key="6">
    <source>
        <dbReference type="ARBA" id="ARBA00013220"/>
    </source>
</evidence>
<dbReference type="InterPro" id="IPR015422">
    <property type="entry name" value="PyrdxlP-dep_Trfase_small"/>
</dbReference>
<dbReference type="Proteomes" id="UP000664991">
    <property type="component" value="Unassembled WGS sequence"/>
</dbReference>
<keyword evidence="8" id="KW-0812">Transmembrane</keyword>
<dbReference type="InterPro" id="IPR004839">
    <property type="entry name" value="Aminotransferase_I/II_large"/>
</dbReference>
<comment type="subcellular location">
    <subcellularLocation>
        <location evidence="2">Endoplasmic reticulum membrane</location>
        <topology evidence="2">Single-pass membrane protein</topology>
    </subcellularLocation>
</comment>
<keyword evidence="7" id="KW-0808">Transferase</keyword>
<evidence type="ECO:0000313" key="18">
    <source>
        <dbReference type="EMBL" id="KAG5206938.1"/>
    </source>
</evidence>
<evidence type="ECO:0000256" key="3">
    <source>
        <dbReference type="ARBA" id="ARBA00004760"/>
    </source>
</evidence>
<reference evidence="18 19" key="1">
    <citation type="submission" date="2020-12" db="EMBL/GenBank/DDBJ databases">
        <title>De novo assembly of Tibetan sheep genome.</title>
        <authorList>
            <person name="Li X."/>
        </authorList>
    </citation>
    <scope>NUCLEOTIDE SEQUENCE [LARGE SCALE GENOMIC DNA]</scope>
    <source>
        <tissue evidence="18">Heart</tissue>
    </source>
</reference>
<comment type="pathway">
    <text evidence="3">Lipid metabolism; sphingolipid metabolism.</text>
</comment>
<dbReference type="PANTHER" id="PTHR13693:SF79">
    <property type="entry name" value="SERINE PALMITOYLTRANSFERASE 2"/>
    <property type="match status" value="1"/>
</dbReference>
<keyword evidence="11" id="KW-0746">Sphingolipid metabolism</keyword>
<keyword evidence="14" id="KW-0472">Membrane</keyword>
<feature type="region of interest" description="Disordered" evidence="16">
    <location>
        <begin position="630"/>
        <end position="671"/>
    </location>
</feature>
<evidence type="ECO:0000256" key="10">
    <source>
        <dbReference type="ARBA" id="ARBA00022898"/>
    </source>
</evidence>
<evidence type="ECO:0000256" key="13">
    <source>
        <dbReference type="ARBA" id="ARBA00023098"/>
    </source>
</evidence>
<dbReference type="InterPro" id="IPR050087">
    <property type="entry name" value="AON_synthase_class-II"/>
</dbReference>
<evidence type="ECO:0000256" key="7">
    <source>
        <dbReference type="ARBA" id="ARBA00022679"/>
    </source>
</evidence>